<keyword evidence="7" id="KW-0547">Nucleotide-binding</keyword>
<comment type="catalytic activity">
    <reaction evidence="1">
        <text>ATP + protein L-histidine = ADP + protein N-phospho-L-histidine.</text>
        <dbReference type="EC" id="2.7.13.3"/>
    </reaction>
</comment>
<evidence type="ECO:0000313" key="16">
    <source>
        <dbReference type="EMBL" id="MEL5988704.1"/>
    </source>
</evidence>
<comment type="caution">
    <text evidence="16">The sequence shown here is derived from an EMBL/GenBank/DDBJ whole genome shotgun (WGS) entry which is preliminary data.</text>
</comment>
<dbReference type="Pfam" id="PF02518">
    <property type="entry name" value="HATPase_c"/>
    <property type="match status" value="1"/>
</dbReference>
<keyword evidence="8 16" id="KW-0418">Kinase</keyword>
<keyword evidence="4" id="KW-1003">Cell membrane</keyword>
<evidence type="ECO:0000256" key="8">
    <source>
        <dbReference type="ARBA" id="ARBA00022777"/>
    </source>
</evidence>
<evidence type="ECO:0000256" key="1">
    <source>
        <dbReference type="ARBA" id="ARBA00000085"/>
    </source>
</evidence>
<comment type="subcellular location">
    <subcellularLocation>
        <location evidence="2">Cell membrane</location>
        <topology evidence="2">Multi-pass membrane protein</topology>
    </subcellularLocation>
</comment>
<accession>A0ABU9LNW1</accession>
<evidence type="ECO:0000256" key="11">
    <source>
        <dbReference type="ARBA" id="ARBA00023012"/>
    </source>
</evidence>
<organism evidence="16 17">
    <name type="scientific">Kurthia gibsonii</name>
    <dbReference type="NCBI Taxonomy" id="33946"/>
    <lineage>
        <taxon>Bacteria</taxon>
        <taxon>Bacillati</taxon>
        <taxon>Bacillota</taxon>
        <taxon>Bacilli</taxon>
        <taxon>Bacillales</taxon>
        <taxon>Caryophanaceae</taxon>
        <taxon>Kurthia</taxon>
    </lineage>
</organism>
<evidence type="ECO:0000313" key="17">
    <source>
        <dbReference type="Proteomes" id="UP001398420"/>
    </source>
</evidence>
<gene>
    <name evidence="16" type="ORF">AAF454_09875</name>
</gene>
<dbReference type="PROSITE" id="PS50109">
    <property type="entry name" value="HIS_KIN"/>
    <property type="match status" value="1"/>
</dbReference>
<dbReference type="SUPFAM" id="SSF55874">
    <property type="entry name" value="ATPase domain of HSP90 chaperone/DNA topoisomerase II/histidine kinase"/>
    <property type="match status" value="1"/>
</dbReference>
<feature type="coiled-coil region" evidence="13">
    <location>
        <begin position="78"/>
        <end position="105"/>
    </location>
</feature>
<evidence type="ECO:0000256" key="3">
    <source>
        <dbReference type="ARBA" id="ARBA00012438"/>
    </source>
</evidence>
<dbReference type="InterPro" id="IPR050351">
    <property type="entry name" value="BphY/WalK/GraS-like"/>
</dbReference>
<name>A0ABU9LNW1_9BACL</name>
<evidence type="ECO:0000256" key="4">
    <source>
        <dbReference type="ARBA" id="ARBA00022475"/>
    </source>
</evidence>
<evidence type="ECO:0000256" key="6">
    <source>
        <dbReference type="ARBA" id="ARBA00022692"/>
    </source>
</evidence>
<keyword evidence="10 14" id="KW-1133">Transmembrane helix</keyword>
<protein>
    <recommendedName>
        <fullName evidence="3">histidine kinase</fullName>
        <ecNumber evidence="3">2.7.13.3</ecNumber>
    </recommendedName>
</protein>
<sequence length="327" mass="38220">MMKLFFKDHLIWFLLLFVLFLWMNLLFVLDTGLQTVSVIYLNGTSLFIVVVVVSIYALWWRKQLKKQAFSSYHASSVMGLYEKEYERLRVELKQAENQLFTKFQEQADEQIRWIHEMKTPLTAQKLMIDALPPSPAKQQIDLEWHRLHFLLDQTLHTLRMESLEQDLILQEVSLRPLVIEEIKQLRSWFLEKELEINLDDFSTSIYSDAKWLRFILRQILSNAIKYSHVGQSIHIYSGTSQDGHTFLAIQDTGVGIEQHDLPRVFQRGFTGGYGRKQQAATGMGLYLAQNIARKLKIQLQVDSTVKQGTTVRLYFPHPNTFVDLQAI</sequence>
<dbReference type="EC" id="2.7.13.3" evidence="3"/>
<evidence type="ECO:0000259" key="15">
    <source>
        <dbReference type="PROSITE" id="PS50109"/>
    </source>
</evidence>
<dbReference type="RefSeq" id="WP_087680823.1">
    <property type="nucleotide sequence ID" value="NZ_JBANCH010000001.1"/>
</dbReference>
<dbReference type="PANTHER" id="PTHR45453:SF2">
    <property type="entry name" value="HISTIDINE KINASE"/>
    <property type="match status" value="1"/>
</dbReference>
<dbReference type="Proteomes" id="UP001398420">
    <property type="component" value="Unassembled WGS sequence"/>
</dbReference>
<proteinExistence type="predicted"/>
<evidence type="ECO:0000256" key="9">
    <source>
        <dbReference type="ARBA" id="ARBA00022840"/>
    </source>
</evidence>
<evidence type="ECO:0000256" key="14">
    <source>
        <dbReference type="SAM" id="Phobius"/>
    </source>
</evidence>
<evidence type="ECO:0000256" key="7">
    <source>
        <dbReference type="ARBA" id="ARBA00022741"/>
    </source>
</evidence>
<dbReference type="PANTHER" id="PTHR45453">
    <property type="entry name" value="PHOSPHATE REGULON SENSOR PROTEIN PHOR"/>
    <property type="match status" value="1"/>
</dbReference>
<evidence type="ECO:0000256" key="12">
    <source>
        <dbReference type="ARBA" id="ARBA00023136"/>
    </source>
</evidence>
<keyword evidence="9" id="KW-0067">ATP-binding</keyword>
<keyword evidence="6 14" id="KW-0812">Transmembrane</keyword>
<feature type="domain" description="Histidine kinase" evidence="15">
    <location>
        <begin position="112"/>
        <end position="319"/>
    </location>
</feature>
<evidence type="ECO:0000256" key="13">
    <source>
        <dbReference type="SAM" id="Coils"/>
    </source>
</evidence>
<dbReference type="SMART" id="SM00387">
    <property type="entry name" value="HATPase_c"/>
    <property type="match status" value="1"/>
</dbReference>
<keyword evidence="11" id="KW-0902">Two-component regulatory system</keyword>
<feature type="transmembrane region" description="Helical" evidence="14">
    <location>
        <begin position="38"/>
        <end position="59"/>
    </location>
</feature>
<dbReference type="InterPro" id="IPR036890">
    <property type="entry name" value="HATPase_C_sf"/>
</dbReference>
<dbReference type="Gene3D" id="3.30.565.10">
    <property type="entry name" value="Histidine kinase-like ATPase, C-terminal domain"/>
    <property type="match status" value="1"/>
</dbReference>
<keyword evidence="13" id="KW-0175">Coiled coil</keyword>
<evidence type="ECO:0000256" key="10">
    <source>
        <dbReference type="ARBA" id="ARBA00022989"/>
    </source>
</evidence>
<keyword evidence="12 14" id="KW-0472">Membrane</keyword>
<dbReference type="EMBL" id="JBCEWA010000007">
    <property type="protein sequence ID" value="MEL5988704.1"/>
    <property type="molecule type" value="Genomic_DNA"/>
</dbReference>
<keyword evidence="17" id="KW-1185">Reference proteome</keyword>
<dbReference type="InterPro" id="IPR005467">
    <property type="entry name" value="His_kinase_dom"/>
</dbReference>
<reference evidence="16 17" key="1">
    <citation type="submission" date="2024-04" db="EMBL/GenBank/DDBJ databases">
        <authorList>
            <person name="Wu Y.S."/>
            <person name="Zhang L."/>
        </authorList>
    </citation>
    <scope>NUCLEOTIDE SEQUENCE [LARGE SCALE GENOMIC DNA]</scope>
    <source>
        <strain evidence="16 17">KG-01</strain>
    </source>
</reference>
<evidence type="ECO:0000256" key="2">
    <source>
        <dbReference type="ARBA" id="ARBA00004651"/>
    </source>
</evidence>
<keyword evidence="5 16" id="KW-0808">Transferase</keyword>
<dbReference type="InterPro" id="IPR003594">
    <property type="entry name" value="HATPase_dom"/>
</dbReference>
<dbReference type="GO" id="GO:0004673">
    <property type="term" value="F:protein histidine kinase activity"/>
    <property type="evidence" value="ECO:0007669"/>
    <property type="project" value="UniProtKB-EC"/>
</dbReference>
<evidence type="ECO:0000256" key="5">
    <source>
        <dbReference type="ARBA" id="ARBA00022679"/>
    </source>
</evidence>